<dbReference type="Proteomes" id="UP000596660">
    <property type="component" value="Unplaced"/>
</dbReference>
<feature type="compositionally biased region" description="Basic and acidic residues" evidence="1">
    <location>
        <begin position="126"/>
        <end position="137"/>
    </location>
</feature>
<keyword evidence="3" id="KW-1185">Reference proteome</keyword>
<dbReference type="Pfam" id="PF05553">
    <property type="entry name" value="DUF761"/>
    <property type="match status" value="1"/>
</dbReference>
<evidence type="ECO:0000313" key="2">
    <source>
        <dbReference type="EnsemblPlants" id="AUR62015571-RA:cds"/>
    </source>
</evidence>
<dbReference type="PANTHER" id="PTHR33098:SF15">
    <property type="entry name" value="DUF761 DOMAIN PROTEIN"/>
    <property type="match status" value="1"/>
</dbReference>
<name>A0A803LMR0_CHEQI</name>
<reference evidence="2" key="2">
    <citation type="submission" date="2021-03" db="UniProtKB">
        <authorList>
            <consortium name="EnsemblPlants"/>
        </authorList>
    </citation>
    <scope>IDENTIFICATION</scope>
</reference>
<protein>
    <recommendedName>
        <fullName evidence="4">Cotton fiber protein</fullName>
    </recommendedName>
</protein>
<sequence length="205" mass="23223">MSCFYLPKRLKQLPSSTKKAWNSFTSSVSPKLGNLRSSSLPKTLTRTATRLFNLHHNNKRSRSIPRRPHSSSAGIARDFYYYREYNYYQHLQPYASGPNSPATVYIDRLFGESSSSMSSSSMSKQEVNKNDVTRDTTMDEASASGGSKTRDDSRGGGVGEYISSMPNIRGVDERAEEFISKFRQDMQIQREQSIIEFQEMLARSA</sequence>
<accession>A0A803LMR0</accession>
<evidence type="ECO:0008006" key="4">
    <source>
        <dbReference type="Google" id="ProtNLM"/>
    </source>
</evidence>
<dbReference type="InterPro" id="IPR008480">
    <property type="entry name" value="DUF761_pln"/>
</dbReference>
<evidence type="ECO:0000256" key="1">
    <source>
        <dbReference type="SAM" id="MobiDB-lite"/>
    </source>
</evidence>
<dbReference type="AlphaFoldDB" id="A0A803LMR0"/>
<organism evidence="2 3">
    <name type="scientific">Chenopodium quinoa</name>
    <name type="common">Quinoa</name>
    <dbReference type="NCBI Taxonomy" id="63459"/>
    <lineage>
        <taxon>Eukaryota</taxon>
        <taxon>Viridiplantae</taxon>
        <taxon>Streptophyta</taxon>
        <taxon>Embryophyta</taxon>
        <taxon>Tracheophyta</taxon>
        <taxon>Spermatophyta</taxon>
        <taxon>Magnoliopsida</taxon>
        <taxon>eudicotyledons</taxon>
        <taxon>Gunneridae</taxon>
        <taxon>Pentapetalae</taxon>
        <taxon>Caryophyllales</taxon>
        <taxon>Chenopodiaceae</taxon>
        <taxon>Chenopodioideae</taxon>
        <taxon>Atripliceae</taxon>
        <taxon>Chenopodium</taxon>
    </lineage>
</organism>
<proteinExistence type="predicted"/>
<feature type="region of interest" description="Disordered" evidence="1">
    <location>
        <begin position="115"/>
        <end position="166"/>
    </location>
</feature>
<gene>
    <name evidence="2" type="primary">LOC110689536</name>
</gene>
<dbReference type="OMA" id="RHSESIY"/>
<dbReference type="EnsemblPlants" id="AUR62015571-RA">
    <property type="protein sequence ID" value="AUR62015571-RA:cds"/>
    <property type="gene ID" value="AUR62015571"/>
</dbReference>
<reference evidence="2" key="1">
    <citation type="journal article" date="2017" name="Nature">
        <title>The genome of Chenopodium quinoa.</title>
        <authorList>
            <person name="Jarvis D.E."/>
            <person name="Ho Y.S."/>
            <person name="Lightfoot D.J."/>
            <person name="Schmoeckel S.M."/>
            <person name="Li B."/>
            <person name="Borm T.J.A."/>
            <person name="Ohyanagi H."/>
            <person name="Mineta K."/>
            <person name="Michell C.T."/>
            <person name="Saber N."/>
            <person name="Kharbatia N.M."/>
            <person name="Rupper R.R."/>
            <person name="Sharp A.R."/>
            <person name="Dally N."/>
            <person name="Boughton B.A."/>
            <person name="Woo Y.H."/>
            <person name="Gao G."/>
            <person name="Schijlen E.G.W.M."/>
            <person name="Guo X."/>
            <person name="Momin A.A."/>
            <person name="Negrao S."/>
            <person name="Al-Babili S."/>
            <person name="Gehring C."/>
            <person name="Roessner U."/>
            <person name="Jung C."/>
            <person name="Murphy K."/>
            <person name="Arold S.T."/>
            <person name="Gojobori T."/>
            <person name="van der Linden C.G."/>
            <person name="van Loo E.N."/>
            <person name="Jellen E.N."/>
            <person name="Maughan P.J."/>
            <person name="Tester M."/>
        </authorList>
    </citation>
    <scope>NUCLEOTIDE SEQUENCE [LARGE SCALE GENOMIC DNA]</scope>
    <source>
        <strain evidence="2">cv. PI 614886</strain>
    </source>
</reference>
<evidence type="ECO:0000313" key="3">
    <source>
        <dbReference type="Proteomes" id="UP000596660"/>
    </source>
</evidence>
<dbReference type="PANTHER" id="PTHR33098">
    <property type="entry name" value="COTTON FIBER (DUF761)"/>
    <property type="match status" value="1"/>
</dbReference>
<dbReference type="Gramene" id="AUR62015571-RA">
    <property type="protein sequence ID" value="AUR62015571-RA:cds"/>
    <property type="gene ID" value="AUR62015571"/>
</dbReference>